<dbReference type="OrthoDB" id="345648at2759"/>
<proteinExistence type="predicted"/>
<gene>
    <name evidence="2" type="ORF">PVVCY_0400760</name>
    <name evidence="1" type="ORF">YYE_04121</name>
</gene>
<name>A0A081IBM8_PLAVN</name>
<evidence type="ECO:0000313" key="4">
    <source>
        <dbReference type="Proteomes" id="UP000290582"/>
    </source>
</evidence>
<evidence type="ECO:0000313" key="1">
    <source>
        <dbReference type="EMBL" id="KEG01086.1"/>
    </source>
</evidence>
<dbReference type="AlphaFoldDB" id="A0A081IBM8"/>
<dbReference type="GeneID" id="19962327"/>
<reference evidence="1 3" key="1">
    <citation type="submission" date="2013-02" db="EMBL/GenBank/DDBJ databases">
        <title>The Genome Sequence of Plasmodium vinckei vinckei.</title>
        <authorList>
            <consortium name="The Broad Institute Genome Sequencing Platform"/>
            <consortium name="The Broad Institute Genome Sequencing Center for Infectious Disease"/>
            <person name="Neafsey D."/>
            <person name="Cheeseman I."/>
            <person name="Volkman S."/>
            <person name="Adams J."/>
            <person name="Walker B."/>
            <person name="Young S.K."/>
            <person name="Zeng Q."/>
            <person name="Gargeya S."/>
            <person name="Fitzgerald M."/>
            <person name="Haas B."/>
            <person name="Abouelleil A."/>
            <person name="Alvarado L."/>
            <person name="Arachchi H.M."/>
            <person name="Berlin A.M."/>
            <person name="Chapman S.B."/>
            <person name="Dewar J."/>
            <person name="Goldberg J."/>
            <person name="Griggs A."/>
            <person name="Gujja S."/>
            <person name="Hansen M."/>
            <person name="Howarth C."/>
            <person name="Imamovic A."/>
            <person name="Larimer J."/>
            <person name="McCowan C."/>
            <person name="Murphy C."/>
            <person name="Neiman D."/>
            <person name="Pearson M."/>
            <person name="Priest M."/>
            <person name="Roberts A."/>
            <person name="Saif S."/>
            <person name="Shea T."/>
            <person name="Sisk P."/>
            <person name="Sykes S."/>
            <person name="Wortman J."/>
            <person name="Nusbaum C."/>
            <person name="Birren B."/>
        </authorList>
    </citation>
    <scope>NUCLEOTIDE SEQUENCE [LARGE SCALE GENOMIC DNA]</scope>
    <source>
        <strain evidence="3">vinckei</strain>
        <strain evidence="1">Vinckei</strain>
    </source>
</reference>
<dbReference type="Proteomes" id="UP000030681">
    <property type="component" value="Unassembled WGS sequence"/>
</dbReference>
<evidence type="ECO:0000313" key="3">
    <source>
        <dbReference type="Proteomes" id="UP000030681"/>
    </source>
</evidence>
<evidence type="ECO:0000313" key="2">
    <source>
        <dbReference type="EMBL" id="VEV54981.1"/>
    </source>
</evidence>
<dbReference type="VEuPathDB" id="PlasmoDB:PVVCY_0400760"/>
<dbReference type="RefSeq" id="XP_008625984.1">
    <property type="nucleotide sequence ID" value="XM_008627762.1"/>
</dbReference>
<organism evidence="1 3">
    <name type="scientific">Plasmodium vinckei vinckei</name>
    <dbReference type="NCBI Taxonomy" id="54757"/>
    <lineage>
        <taxon>Eukaryota</taxon>
        <taxon>Sar</taxon>
        <taxon>Alveolata</taxon>
        <taxon>Apicomplexa</taxon>
        <taxon>Aconoidasida</taxon>
        <taxon>Haemosporida</taxon>
        <taxon>Plasmodiidae</taxon>
        <taxon>Plasmodium</taxon>
        <taxon>Plasmodium (Vinckeia)</taxon>
    </lineage>
</organism>
<dbReference type="EMBL" id="LR215060">
    <property type="protein sequence ID" value="VEV54981.1"/>
    <property type="molecule type" value="Genomic_DNA"/>
</dbReference>
<dbReference type="EMBL" id="KL446953">
    <property type="protein sequence ID" value="KEG01086.1"/>
    <property type="molecule type" value="Genomic_DNA"/>
</dbReference>
<dbReference type="Proteomes" id="UP000290582">
    <property type="component" value="Chromosome PVVCY_04"/>
</dbReference>
<protein>
    <submittedName>
        <fullName evidence="1">Uncharacterized protein</fullName>
    </submittedName>
</protein>
<accession>A0A081IBM8</accession>
<dbReference type="KEGG" id="pvv:PVVCY_0400760"/>
<reference evidence="2 4" key="2">
    <citation type="submission" date="2019-01" db="EMBL/GenBank/DDBJ databases">
        <authorList>
            <person name="Ramaprasad A."/>
        </authorList>
    </citation>
    <scope>NUCLEOTIDE SEQUENCE [LARGE SCALE GENOMIC DNA]</scope>
</reference>
<sequence>MKSGTPMKSYNLNINSLNELKMNDNTIYENETYDFDNDNETHEFYNSKYMDNRNRQIFPYETLYNIEADFGDIDKTGKNYENKLANENNLIFKNEMLRNLLNSSQKVKDMQRKLINVDEKNFIQVLPPESKRFYSIPREIPNPHANIKEEKDTNYSFINNKNPIIGNTNKLLHNNKEYEGNVVINKNKYGNVNNIENKGIMTNNDNILIQNKPSLEAIPKVHNPEIGEIKVNIDDIKTGLLSYYSNVFSLDHYDIEDRLNILKYGKKPNAPNDIKYSYINRQNYKPTNRLSFIQYNHELNAPNSSYQHIKPEYYYNEMNSNTQKTYSYNNNPSKYTRNLINDGRDKYDHAGQISELLTSLKNKCEDANFKTENLISRFNRKYENPDSRFWIHNLVPTHLRKPQLDNEDGIRRHLVETYSQLYNEAMLNNKKITTLEKKLHILKLRAQMFKNGYNKMETRNAL</sequence>